<protein>
    <submittedName>
        <fullName evidence="1">Eukaryotic translation initiation factor SUI1</fullName>
    </submittedName>
</protein>
<keyword evidence="1" id="KW-0396">Initiation factor</keyword>
<evidence type="ECO:0000313" key="2">
    <source>
        <dbReference type="Proteomes" id="UP001150942"/>
    </source>
</evidence>
<sequence>MFMASHTAFPHNVTLASKGSATSSLPFFYHSISSLRTTHAPIFYRDIESRPSLTSSIPILNAVYY</sequence>
<keyword evidence="1" id="KW-0648">Protein biosynthesis</keyword>
<comment type="caution">
    <text evidence="1">The sequence shown here is derived from an EMBL/GenBank/DDBJ whole genome shotgun (WGS) entry which is preliminary data.</text>
</comment>
<dbReference type="GO" id="GO:0003743">
    <property type="term" value="F:translation initiation factor activity"/>
    <property type="evidence" value="ECO:0007669"/>
    <property type="project" value="UniProtKB-KW"/>
</dbReference>
<dbReference type="AlphaFoldDB" id="A0A9W9JAK1"/>
<reference evidence="1" key="1">
    <citation type="submission" date="2022-11" db="EMBL/GenBank/DDBJ databases">
        <authorList>
            <person name="Petersen C."/>
        </authorList>
    </citation>
    <scope>NUCLEOTIDE SEQUENCE</scope>
    <source>
        <strain evidence="1">IBT 20477</strain>
    </source>
</reference>
<proteinExistence type="predicted"/>
<dbReference type="EMBL" id="JAPQKQ010000006">
    <property type="protein sequence ID" value="KAJ5192889.1"/>
    <property type="molecule type" value="Genomic_DNA"/>
</dbReference>
<gene>
    <name evidence="1" type="ORF">N7449_009031</name>
</gene>
<keyword evidence="2" id="KW-1185">Reference proteome</keyword>
<dbReference type="Proteomes" id="UP001150942">
    <property type="component" value="Unassembled WGS sequence"/>
</dbReference>
<evidence type="ECO:0000313" key="1">
    <source>
        <dbReference type="EMBL" id="KAJ5192889.1"/>
    </source>
</evidence>
<name>A0A9W9JAK1_9EURO</name>
<organism evidence="1 2">
    <name type="scientific">Penicillium cf. viridicatum</name>
    <dbReference type="NCBI Taxonomy" id="2972119"/>
    <lineage>
        <taxon>Eukaryota</taxon>
        <taxon>Fungi</taxon>
        <taxon>Dikarya</taxon>
        <taxon>Ascomycota</taxon>
        <taxon>Pezizomycotina</taxon>
        <taxon>Eurotiomycetes</taxon>
        <taxon>Eurotiomycetidae</taxon>
        <taxon>Eurotiales</taxon>
        <taxon>Aspergillaceae</taxon>
        <taxon>Penicillium</taxon>
    </lineage>
</organism>
<accession>A0A9W9JAK1</accession>
<reference evidence="1" key="2">
    <citation type="journal article" date="2023" name="IMA Fungus">
        <title>Comparative genomic study of the Penicillium genus elucidates a diverse pangenome and 15 lateral gene transfer events.</title>
        <authorList>
            <person name="Petersen C."/>
            <person name="Sorensen T."/>
            <person name="Nielsen M.R."/>
            <person name="Sondergaard T.E."/>
            <person name="Sorensen J.L."/>
            <person name="Fitzpatrick D.A."/>
            <person name="Frisvad J.C."/>
            <person name="Nielsen K.L."/>
        </authorList>
    </citation>
    <scope>NUCLEOTIDE SEQUENCE</scope>
    <source>
        <strain evidence="1">IBT 20477</strain>
    </source>
</reference>